<name>A0A917FMN8_9BACL</name>
<sequence>MNNTQIKKRFAQFCDIRSEADLITFGGELKEEGFTAVRRYLDDFRAFLRSYEDHQQAEAKLLVKHGRIAIPEPKRISPSWEEIWQEFDRIVKYKNKVLNTITSEQRTGEWQVLLDNPFTNQSIVVYPALTFLEAAYMFAYFRAGLTQNEYIRLQRIETLISDNGAVQGDGE</sequence>
<dbReference type="Proteomes" id="UP000644756">
    <property type="component" value="Unassembled WGS sequence"/>
</dbReference>
<dbReference type="AlphaFoldDB" id="A0A917FMN8"/>
<proteinExistence type="predicted"/>
<accession>A0A917FMN8</accession>
<protein>
    <submittedName>
        <fullName evidence="1">Uncharacterized protein</fullName>
    </submittedName>
</protein>
<gene>
    <name evidence="1" type="ORF">GCM10010916_04450</name>
</gene>
<organism evidence="1 2">
    <name type="scientific">Paenibacillus abyssi</name>
    <dbReference type="NCBI Taxonomy" id="1340531"/>
    <lineage>
        <taxon>Bacteria</taxon>
        <taxon>Bacillati</taxon>
        <taxon>Bacillota</taxon>
        <taxon>Bacilli</taxon>
        <taxon>Bacillales</taxon>
        <taxon>Paenibacillaceae</taxon>
        <taxon>Paenibacillus</taxon>
    </lineage>
</organism>
<reference evidence="1" key="2">
    <citation type="submission" date="2020-09" db="EMBL/GenBank/DDBJ databases">
        <authorList>
            <person name="Sun Q."/>
            <person name="Zhou Y."/>
        </authorList>
    </citation>
    <scope>NUCLEOTIDE SEQUENCE</scope>
    <source>
        <strain evidence="1">CGMCC 1.12987</strain>
    </source>
</reference>
<evidence type="ECO:0000313" key="2">
    <source>
        <dbReference type="Proteomes" id="UP000644756"/>
    </source>
</evidence>
<dbReference type="RefSeq" id="WP_188528587.1">
    <property type="nucleotide sequence ID" value="NZ_BMGR01000001.1"/>
</dbReference>
<keyword evidence="2" id="KW-1185">Reference proteome</keyword>
<reference evidence="1" key="1">
    <citation type="journal article" date="2014" name="Int. J. Syst. Evol. Microbiol.">
        <title>Complete genome sequence of Corynebacterium casei LMG S-19264T (=DSM 44701T), isolated from a smear-ripened cheese.</title>
        <authorList>
            <consortium name="US DOE Joint Genome Institute (JGI-PGF)"/>
            <person name="Walter F."/>
            <person name="Albersmeier A."/>
            <person name="Kalinowski J."/>
            <person name="Ruckert C."/>
        </authorList>
    </citation>
    <scope>NUCLEOTIDE SEQUENCE</scope>
    <source>
        <strain evidence="1">CGMCC 1.12987</strain>
    </source>
</reference>
<evidence type="ECO:0000313" key="1">
    <source>
        <dbReference type="EMBL" id="GGF90168.1"/>
    </source>
</evidence>
<dbReference type="EMBL" id="BMGR01000001">
    <property type="protein sequence ID" value="GGF90168.1"/>
    <property type="molecule type" value="Genomic_DNA"/>
</dbReference>
<comment type="caution">
    <text evidence="1">The sequence shown here is derived from an EMBL/GenBank/DDBJ whole genome shotgun (WGS) entry which is preliminary data.</text>
</comment>